<comment type="caution">
    <text evidence="5">The sequence shown here is derived from an EMBL/GenBank/DDBJ whole genome shotgun (WGS) entry which is preliminary data.</text>
</comment>
<dbReference type="PANTHER" id="PTHR43217">
    <property type="entry name" value="SUCCINATE SEMIALDEHYDE DEHYDROGENASE [NAD(P)+] SAD"/>
    <property type="match status" value="1"/>
</dbReference>
<dbReference type="CDD" id="cd07100">
    <property type="entry name" value="ALDH_SSADH1_GabD1"/>
    <property type="match status" value="1"/>
</dbReference>
<dbReference type="RefSeq" id="WP_135389810.1">
    <property type="nucleotide sequence ID" value="NZ_PGGK01000007.1"/>
</dbReference>
<evidence type="ECO:0000256" key="3">
    <source>
        <dbReference type="ARBA" id="ARBA00023002"/>
    </source>
</evidence>
<dbReference type="InterPro" id="IPR015590">
    <property type="entry name" value="Aldehyde_DH_dom"/>
</dbReference>
<dbReference type="EMBL" id="PGGK01000007">
    <property type="protein sequence ID" value="TGC08983.1"/>
    <property type="molecule type" value="Genomic_DNA"/>
</dbReference>
<evidence type="ECO:0000313" key="5">
    <source>
        <dbReference type="EMBL" id="TGC08983.1"/>
    </source>
</evidence>
<comment type="similarity">
    <text evidence="1">Belongs to the aldehyde dehydrogenase family.</text>
</comment>
<dbReference type="InterPro" id="IPR016163">
    <property type="entry name" value="Ald_DH_C"/>
</dbReference>
<dbReference type="InterPro" id="IPR016162">
    <property type="entry name" value="Ald_DH_N"/>
</dbReference>
<keyword evidence="3" id="KW-0560">Oxidoreductase</keyword>
<dbReference type="GO" id="GO:0004030">
    <property type="term" value="F:aldehyde dehydrogenase [NAD(P)+] activity"/>
    <property type="evidence" value="ECO:0007669"/>
    <property type="project" value="InterPro"/>
</dbReference>
<gene>
    <name evidence="5" type="ORF">CUN85_08100</name>
</gene>
<dbReference type="Proteomes" id="UP000297295">
    <property type="component" value="Unassembled WGS sequence"/>
</dbReference>
<dbReference type="PROSITE" id="PS00070">
    <property type="entry name" value="ALDEHYDE_DEHYDR_CYS"/>
    <property type="match status" value="1"/>
</dbReference>
<organism evidence="5 6">
    <name type="scientific">Methanolobus halotolerans</name>
    <dbReference type="NCBI Taxonomy" id="2052935"/>
    <lineage>
        <taxon>Archaea</taxon>
        <taxon>Methanobacteriati</taxon>
        <taxon>Methanobacteriota</taxon>
        <taxon>Stenosarchaea group</taxon>
        <taxon>Methanomicrobia</taxon>
        <taxon>Methanosarcinales</taxon>
        <taxon>Methanosarcinaceae</taxon>
        <taxon>Methanolobus</taxon>
    </lineage>
</organism>
<protein>
    <submittedName>
        <fullName evidence="5">Succinate-semialdehyde dehydrogenase</fullName>
    </submittedName>
</protein>
<proteinExistence type="inferred from homology"/>
<evidence type="ECO:0000259" key="4">
    <source>
        <dbReference type="Pfam" id="PF00171"/>
    </source>
</evidence>
<dbReference type="InterPro" id="IPR016160">
    <property type="entry name" value="Ald_DH_CS_CYS"/>
</dbReference>
<name>A0A4E0PUT8_9EURY</name>
<dbReference type="GO" id="GO:0004777">
    <property type="term" value="F:succinate-semialdehyde dehydrogenase (NAD+) activity"/>
    <property type="evidence" value="ECO:0007669"/>
    <property type="project" value="TreeGrafter"/>
</dbReference>
<dbReference type="FunFam" id="3.40.605.10:FF:000012">
    <property type="entry name" value="NAD-dependent succinate-semialdehyde dehydrogenase"/>
    <property type="match status" value="1"/>
</dbReference>
<accession>A0A4E0PUT8</accession>
<dbReference type="SUPFAM" id="SSF53720">
    <property type="entry name" value="ALDH-like"/>
    <property type="match status" value="1"/>
</dbReference>
<dbReference type="Gene3D" id="3.40.605.10">
    <property type="entry name" value="Aldehyde Dehydrogenase, Chain A, domain 1"/>
    <property type="match status" value="1"/>
</dbReference>
<dbReference type="InterPro" id="IPR016161">
    <property type="entry name" value="Ald_DH/histidinol_DH"/>
</dbReference>
<dbReference type="InterPro" id="IPR047110">
    <property type="entry name" value="GABD/Sad-like"/>
</dbReference>
<dbReference type="Gene3D" id="3.40.309.10">
    <property type="entry name" value="Aldehyde Dehydrogenase, Chain A, domain 2"/>
    <property type="match status" value="1"/>
</dbReference>
<keyword evidence="6" id="KW-1185">Reference proteome</keyword>
<evidence type="ECO:0000256" key="2">
    <source>
        <dbReference type="ARBA" id="ARBA00022857"/>
    </source>
</evidence>
<keyword evidence="2" id="KW-0521">NADP</keyword>
<feature type="domain" description="Aldehyde dehydrogenase" evidence="4">
    <location>
        <begin position="3"/>
        <end position="451"/>
    </location>
</feature>
<dbReference type="OrthoDB" id="6342at2157"/>
<evidence type="ECO:0000256" key="1">
    <source>
        <dbReference type="ARBA" id="ARBA00009986"/>
    </source>
</evidence>
<dbReference type="FunFam" id="3.40.309.10:FF:000009">
    <property type="entry name" value="Aldehyde dehydrogenase A"/>
    <property type="match status" value="1"/>
</dbReference>
<dbReference type="Pfam" id="PF00171">
    <property type="entry name" value="Aldedh"/>
    <property type="match status" value="1"/>
</dbReference>
<dbReference type="InterPro" id="IPR044148">
    <property type="entry name" value="ALDH_GabD1-like"/>
</dbReference>
<dbReference type="AlphaFoldDB" id="A0A4E0PUT8"/>
<dbReference type="PANTHER" id="PTHR43217:SF1">
    <property type="entry name" value="SUCCINATE SEMIALDEHYDE DEHYDROGENASE [NAD(P)+] SAD"/>
    <property type="match status" value="1"/>
</dbReference>
<sequence>MESIKSVNPATGEIIGDFELDTRYIVEDKIRRAGKDFREWKGTLPIERATYLENVAGLLRERKQELAEMITREMGKPIRESLGEIEKCAWLSEFFAQNVETFHAAEFVDTDAETSGFLYEPMGTILNIMPWNFPFWQAMRAAIPALAARNVVLLKHSSNVPMCALEIEKIFCAAGLPPGAYQTMLISGKAASELISREEISGVSFTGSDGAGQKVAAEAGNYMKRFVLELGGSDPFIVLEDADVEKAAEDAVKARFRNSGQSCIAAKRFLVAGSIAEDFTDRFVGKVEKLKIGDPMEQGTQMGPLANAKQTDKLKRQIDETLEMGADILLEGGLMGGDGFFYEPVVLSNITGSAPVLKEETFGPVAPIVTFKDEREAVELANSTKFGLGASIWSQDRDRAMTLIRNIQAGVIAINHKVESDPRLPFGGLKKSGLGRELYRVGMQEFMQIKSLKVY</sequence>
<reference evidence="5 6" key="1">
    <citation type="submission" date="2017-11" db="EMBL/GenBank/DDBJ databases">
        <title>Isolation and Characterization of Methanogenic Archaea from Saline Meromictic Lake at Siberia.</title>
        <authorList>
            <person name="Shen Y."/>
            <person name="Huang H.-H."/>
            <person name="Lai M.-C."/>
            <person name="Chen S.-C."/>
        </authorList>
    </citation>
    <scope>NUCLEOTIDE SEQUENCE [LARGE SCALE GENOMIC DNA]</scope>
    <source>
        <strain evidence="5 6">SY-01</strain>
    </source>
</reference>
<evidence type="ECO:0000313" key="6">
    <source>
        <dbReference type="Proteomes" id="UP000297295"/>
    </source>
</evidence>